<dbReference type="SMART" id="SM00729">
    <property type="entry name" value="Elp3"/>
    <property type="match status" value="1"/>
</dbReference>
<dbReference type="InterPro" id="IPR006638">
    <property type="entry name" value="Elp3/MiaA/NifB-like_rSAM"/>
</dbReference>
<keyword evidence="3" id="KW-0963">Cytoplasm</keyword>
<evidence type="ECO:0000313" key="5">
    <source>
        <dbReference type="EMBL" id="MDI5961426.1"/>
    </source>
</evidence>
<feature type="domain" description="Radical SAM core" evidence="4">
    <location>
        <begin position="24"/>
        <end position="273"/>
    </location>
</feature>
<dbReference type="InterPro" id="IPR058240">
    <property type="entry name" value="rSAM_sf"/>
</dbReference>
<dbReference type="InterPro" id="IPR004559">
    <property type="entry name" value="HemW-like"/>
</dbReference>
<dbReference type="EMBL" id="JAAGKO020000002">
    <property type="protein sequence ID" value="MDI5961426.1"/>
    <property type="molecule type" value="Genomic_DNA"/>
</dbReference>
<dbReference type="SFLD" id="SFLDS00029">
    <property type="entry name" value="Radical_SAM"/>
    <property type="match status" value="1"/>
</dbReference>
<keyword evidence="3" id="KW-0408">Iron</keyword>
<gene>
    <name evidence="5" type="primary">hemW</name>
    <name evidence="5" type="ORF">POF43_001570</name>
</gene>
<evidence type="ECO:0000313" key="6">
    <source>
        <dbReference type="Proteomes" id="UP001156398"/>
    </source>
</evidence>
<dbReference type="InterPro" id="IPR034505">
    <property type="entry name" value="Coproporphyrinogen-III_oxidase"/>
</dbReference>
<comment type="function">
    <text evidence="3">Probably acts as a heme chaperone, transferring heme to an unknown acceptor. Binds one molecule of heme per monomer, possibly covalently. Binds 1 [4Fe-4S] cluster. The cluster is coordinated with 3 cysteines and an exchangeable S-adenosyl-L-methionine.</text>
</comment>
<dbReference type="InterPro" id="IPR023404">
    <property type="entry name" value="rSAM_horseshoe"/>
</dbReference>
<dbReference type="SUPFAM" id="SSF102114">
    <property type="entry name" value="Radical SAM enzymes"/>
    <property type="match status" value="1"/>
</dbReference>
<evidence type="ECO:0000256" key="1">
    <source>
        <dbReference type="ARBA" id="ARBA00006100"/>
    </source>
</evidence>
<reference evidence="5 6" key="1">
    <citation type="submission" date="2023-05" db="EMBL/GenBank/DDBJ databases">
        <title>Streptantibioticus silvisoli sp. nov., acidotolerant actinomycetes 1 from pine litter.</title>
        <authorList>
            <person name="Swiecimska M."/>
            <person name="Golinska P."/>
            <person name="Sangal V."/>
            <person name="Wachnowicz B."/>
            <person name="Goodfellow M."/>
        </authorList>
    </citation>
    <scope>NUCLEOTIDE SEQUENCE [LARGE SCALE GENOMIC DNA]</scope>
    <source>
        <strain evidence="5 6">SL54</strain>
    </source>
</reference>
<dbReference type="CDD" id="cd01335">
    <property type="entry name" value="Radical_SAM"/>
    <property type="match status" value="1"/>
</dbReference>
<keyword evidence="6" id="KW-1185">Reference proteome</keyword>
<keyword evidence="3" id="KW-0004">4Fe-4S</keyword>
<dbReference type="Gene3D" id="3.80.30.20">
    <property type="entry name" value="tm_1862 like domain"/>
    <property type="match status" value="1"/>
</dbReference>
<keyword evidence="3" id="KW-0143">Chaperone</keyword>
<dbReference type="InterPro" id="IPR007197">
    <property type="entry name" value="rSAM"/>
</dbReference>
<comment type="caution">
    <text evidence="5">The sequence shown here is derived from an EMBL/GenBank/DDBJ whole genome shotgun (WGS) entry which is preliminary data.</text>
</comment>
<dbReference type="NCBIfam" id="TIGR00539">
    <property type="entry name" value="hemN_rel"/>
    <property type="match status" value="1"/>
</dbReference>
<keyword evidence="3" id="KW-0479">Metal-binding</keyword>
<comment type="subcellular location">
    <subcellularLocation>
        <location evidence="3">Cytoplasm</location>
    </subcellularLocation>
</comment>
<dbReference type="Proteomes" id="UP001156398">
    <property type="component" value="Unassembled WGS sequence"/>
</dbReference>
<evidence type="ECO:0000256" key="2">
    <source>
        <dbReference type="ARBA" id="ARBA00017228"/>
    </source>
</evidence>
<sequence length="410" mass="43780">MPSVLPDGEPVPDDGALPGHALAGAAGRPLGFYLHVPYCATRCGYCDFNTYTASELRGSGGVLASRDNYADTLAQEIRLARKALGDDPRPVETVFVGGGTPTLLAAADLTRVLGVIRAEFGLAPDAEVTTEANPETVDPRYLADLRAGGFNRVSFGMQSARPHVLRVLDRTHTPGRPQACVAEAHAAGFEHVNLDLIYGTPGESDDDWRASLEAAVGAGPDHVSAYALIVEEGTQLARRVRRGEIPPTDDDVHADRYLLAEQALTAAGYGWYEVSNWATAPAARCRHNELYWRGADWWGAGPGAHSHVGGVRWWNVKHPGAYAQALAESRSPGAGRELLTDEDRRVERVLLELRLSDGLPLDLLRPPGARAAARAAADGLLDPAAHAAGRAVLTLRGRLLADAVVRDLVD</sequence>
<keyword evidence="3" id="KW-0949">S-adenosyl-L-methionine</keyword>
<evidence type="ECO:0000256" key="3">
    <source>
        <dbReference type="RuleBase" id="RU364116"/>
    </source>
</evidence>
<keyword evidence="3" id="KW-0411">Iron-sulfur</keyword>
<dbReference type="Pfam" id="PF04055">
    <property type="entry name" value="Radical_SAM"/>
    <property type="match status" value="1"/>
</dbReference>
<dbReference type="SFLD" id="SFLDG01082">
    <property type="entry name" value="B12-binding_domain_containing"/>
    <property type="match status" value="1"/>
</dbReference>
<keyword evidence="3" id="KW-0349">Heme</keyword>
<dbReference type="SFLD" id="SFLDG01065">
    <property type="entry name" value="anaerobic_coproporphyrinogen-I"/>
    <property type="match status" value="1"/>
</dbReference>
<comment type="similarity">
    <text evidence="1">Belongs to the anaerobic coproporphyrinogen-III oxidase family. HemW subfamily.</text>
</comment>
<dbReference type="PROSITE" id="PS51918">
    <property type="entry name" value="RADICAL_SAM"/>
    <property type="match status" value="1"/>
</dbReference>
<evidence type="ECO:0000259" key="4">
    <source>
        <dbReference type="PROSITE" id="PS51918"/>
    </source>
</evidence>
<proteinExistence type="inferred from homology"/>
<accession>A0ABT6VSH4</accession>
<organism evidence="5 6">
    <name type="scientific">Streptantibioticus silvisoli</name>
    <dbReference type="NCBI Taxonomy" id="2705255"/>
    <lineage>
        <taxon>Bacteria</taxon>
        <taxon>Bacillati</taxon>
        <taxon>Actinomycetota</taxon>
        <taxon>Actinomycetes</taxon>
        <taxon>Kitasatosporales</taxon>
        <taxon>Streptomycetaceae</taxon>
        <taxon>Streptantibioticus</taxon>
    </lineage>
</organism>
<dbReference type="RefSeq" id="WP_271325378.1">
    <property type="nucleotide sequence ID" value="NZ_JAAGKO020000002.1"/>
</dbReference>
<dbReference type="PANTHER" id="PTHR13932">
    <property type="entry name" value="COPROPORPHYRINIGEN III OXIDASE"/>
    <property type="match status" value="1"/>
</dbReference>
<dbReference type="PANTHER" id="PTHR13932:SF5">
    <property type="entry name" value="RADICAL S-ADENOSYL METHIONINE DOMAIN-CONTAINING PROTEIN 1, MITOCHONDRIAL"/>
    <property type="match status" value="1"/>
</dbReference>
<protein>
    <recommendedName>
        <fullName evidence="2 3">Heme chaperone HemW</fullName>
    </recommendedName>
</protein>
<dbReference type="SFLD" id="SFLDF00562">
    <property type="entry name" value="HemN-like__clustered_with_heat"/>
    <property type="match status" value="1"/>
</dbReference>
<name>A0ABT6VSH4_9ACTN</name>